<dbReference type="AlphaFoldDB" id="A0A834HCE5"/>
<reference evidence="2" key="1">
    <citation type="submission" date="2019-11" db="EMBL/GenBank/DDBJ databases">
        <authorList>
            <person name="Liu Y."/>
            <person name="Hou J."/>
            <person name="Li T.-Q."/>
            <person name="Guan C.-H."/>
            <person name="Wu X."/>
            <person name="Wu H.-Z."/>
            <person name="Ling F."/>
            <person name="Zhang R."/>
            <person name="Shi X.-G."/>
            <person name="Ren J.-P."/>
            <person name="Chen E.-F."/>
            <person name="Sun J.-M."/>
        </authorList>
    </citation>
    <scope>NUCLEOTIDE SEQUENCE</scope>
    <source>
        <strain evidence="2">Adult_tree_wgs_1</strain>
        <tissue evidence="2">Leaves</tissue>
    </source>
</reference>
<gene>
    <name evidence="2" type="ORF">RHSIM_Rhsim02G0149900</name>
</gene>
<dbReference type="EMBL" id="WJXA01000002">
    <property type="protein sequence ID" value="KAF7149780.1"/>
    <property type="molecule type" value="Genomic_DNA"/>
</dbReference>
<dbReference type="Proteomes" id="UP000626092">
    <property type="component" value="Unassembled WGS sequence"/>
</dbReference>
<feature type="compositionally biased region" description="Basic residues" evidence="1">
    <location>
        <begin position="169"/>
        <end position="180"/>
    </location>
</feature>
<feature type="compositionally biased region" description="Polar residues" evidence="1">
    <location>
        <begin position="186"/>
        <end position="195"/>
    </location>
</feature>
<evidence type="ECO:0000256" key="1">
    <source>
        <dbReference type="SAM" id="MobiDB-lite"/>
    </source>
</evidence>
<sequence length="195" mass="20691">MAAAVAIYLPKTFEEPKGSSPTAKRSSSQPVISLELSQDSKIAATQPFNTDQNEKQKAAVQIVTQVENGIPKADCDQPKQVSISNLIVHSTGEEISDSEDELLEVLEGVVSSKQEVEAPSQPKAAVSLVKAHSELETSPTPEPPDLLDLGVKGVAAVLNSNGGTVFSKHLSKSTKKRLRKQAKEASVSSFSSGRN</sequence>
<name>A0A834HCE5_RHOSS</name>
<feature type="region of interest" description="Disordered" evidence="1">
    <location>
        <begin position="166"/>
        <end position="195"/>
    </location>
</feature>
<evidence type="ECO:0000313" key="3">
    <source>
        <dbReference type="Proteomes" id="UP000626092"/>
    </source>
</evidence>
<accession>A0A834HCE5</accession>
<keyword evidence="3" id="KW-1185">Reference proteome</keyword>
<comment type="caution">
    <text evidence="2">The sequence shown here is derived from an EMBL/GenBank/DDBJ whole genome shotgun (WGS) entry which is preliminary data.</text>
</comment>
<evidence type="ECO:0000313" key="2">
    <source>
        <dbReference type="EMBL" id="KAF7149780.1"/>
    </source>
</evidence>
<dbReference type="OrthoDB" id="1939300at2759"/>
<proteinExistence type="predicted"/>
<protein>
    <submittedName>
        <fullName evidence="2">Uncharacterized protein</fullName>
    </submittedName>
</protein>
<organism evidence="2 3">
    <name type="scientific">Rhododendron simsii</name>
    <name type="common">Sims's rhododendron</name>
    <dbReference type="NCBI Taxonomy" id="118357"/>
    <lineage>
        <taxon>Eukaryota</taxon>
        <taxon>Viridiplantae</taxon>
        <taxon>Streptophyta</taxon>
        <taxon>Embryophyta</taxon>
        <taxon>Tracheophyta</taxon>
        <taxon>Spermatophyta</taxon>
        <taxon>Magnoliopsida</taxon>
        <taxon>eudicotyledons</taxon>
        <taxon>Gunneridae</taxon>
        <taxon>Pentapetalae</taxon>
        <taxon>asterids</taxon>
        <taxon>Ericales</taxon>
        <taxon>Ericaceae</taxon>
        <taxon>Ericoideae</taxon>
        <taxon>Rhodoreae</taxon>
        <taxon>Rhododendron</taxon>
    </lineage>
</organism>